<keyword evidence="4" id="KW-0641">Proline biosynthesis</keyword>
<feature type="domain" description="Pyrroline-5-carboxylate reductase catalytic N-terminal" evidence="6">
    <location>
        <begin position="7"/>
        <end position="96"/>
    </location>
</feature>
<accession>A0A2R8B298</accession>
<dbReference type="OrthoDB" id="8418678at2"/>
<reference evidence="8 9" key="1">
    <citation type="submission" date="2018-03" db="EMBL/GenBank/DDBJ databases">
        <authorList>
            <person name="Keele B.F."/>
        </authorList>
    </citation>
    <scope>NUCLEOTIDE SEQUENCE [LARGE SCALE GENOMIC DNA]</scope>
    <source>
        <strain evidence="8 9">CECT 8626</strain>
    </source>
</reference>
<sequence>MSAQGPIGIIGGNGQLGGAIARGILMSGTVAPERLWISSRSGQAAGFDAWPGVRFTRDNGELSGACETVILSVPPANAKDIAITAPDRLVVSVMAGVTRADLARLTGAVRIVRAMSSPAAGEGLAYSPWVASEGVTEADRATVRAIFGACGVTDEIADEAHIDHFTAMTGPVPGFVALFADGMIRYAEGAGIAPDVAERAVRQLFLASGEVLGKGAETPAGQVRAMVDYAGTTAAGLVAMEKAGIARVIAEGLDAAVERARGISRE</sequence>
<dbReference type="UniPathway" id="UPA00098">
    <property type="reaction ID" value="UER00361"/>
</dbReference>
<keyword evidence="2 4" id="KW-0521">NADP</keyword>
<feature type="domain" description="Pyrroline-5-carboxylate reductase dimerisation" evidence="7">
    <location>
        <begin position="159"/>
        <end position="261"/>
    </location>
</feature>
<dbReference type="HAMAP" id="MF_01925">
    <property type="entry name" value="P5C_reductase"/>
    <property type="match status" value="1"/>
</dbReference>
<dbReference type="InterPro" id="IPR000304">
    <property type="entry name" value="Pyrroline-COOH_reductase"/>
</dbReference>
<dbReference type="Gene3D" id="1.10.3730.10">
    <property type="entry name" value="ProC C-terminal domain-like"/>
    <property type="match status" value="1"/>
</dbReference>
<dbReference type="Pfam" id="PF14748">
    <property type="entry name" value="P5CR_dimer"/>
    <property type="match status" value="1"/>
</dbReference>
<dbReference type="EC" id="1.5.1.2" evidence="4"/>
<dbReference type="PANTHER" id="PTHR11645">
    <property type="entry name" value="PYRROLINE-5-CARBOXYLATE REDUCTASE"/>
    <property type="match status" value="1"/>
</dbReference>
<proteinExistence type="inferred from homology"/>
<dbReference type="SUPFAM" id="SSF48179">
    <property type="entry name" value="6-phosphogluconate dehydrogenase C-terminal domain-like"/>
    <property type="match status" value="1"/>
</dbReference>
<dbReference type="Gene3D" id="3.40.50.720">
    <property type="entry name" value="NAD(P)-binding Rossmann-like Domain"/>
    <property type="match status" value="1"/>
</dbReference>
<keyword evidence="4" id="KW-0028">Amino-acid biosynthesis</keyword>
<name>A0A2R8B298_9RHOB</name>
<dbReference type="Pfam" id="PF03807">
    <property type="entry name" value="F420_oxidored"/>
    <property type="match status" value="1"/>
</dbReference>
<dbReference type="SUPFAM" id="SSF51735">
    <property type="entry name" value="NAD(P)-binding Rossmann-fold domains"/>
    <property type="match status" value="1"/>
</dbReference>
<feature type="binding site" evidence="5">
    <location>
        <position position="39"/>
    </location>
    <ligand>
        <name>NADP(+)</name>
        <dbReference type="ChEBI" id="CHEBI:58349"/>
    </ligand>
</feature>
<keyword evidence="4" id="KW-0963">Cytoplasm</keyword>
<dbReference type="InterPro" id="IPR029036">
    <property type="entry name" value="P5CR_dimer"/>
</dbReference>
<dbReference type="EMBL" id="OMOQ01000001">
    <property type="protein sequence ID" value="SPH16741.1"/>
    <property type="molecule type" value="Genomic_DNA"/>
</dbReference>
<dbReference type="PIRSF" id="PIRSF000193">
    <property type="entry name" value="Pyrrol-5-carb_rd"/>
    <property type="match status" value="1"/>
</dbReference>
<dbReference type="InterPro" id="IPR028939">
    <property type="entry name" value="P5C_Rdtase_cat_N"/>
</dbReference>
<evidence type="ECO:0000259" key="6">
    <source>
        <dbReference type="Pfam" id="PF03807"/>
    </source>
</evidence>
<keyword evidence="9" id="KW-1185">Reference proteome</keyword>
<protein>
    <recommendedName>
        <fullName evidence="4">Pyrroline-5-carboxylate reductase</fullName>
        <shortName evidence="4">P5C reductase</shortName>
        <shortName evidence="4">P5CR</shortName>
        <ecNumber evidence="4">1.5.1.2</ecNumber>
    </recommendedName>
    <alternativeName>
        <fullName evidence="4">PCA reductase</fullName>
    </alternativeName>
</protein>
<evidence type="ECO:0000259" key="7">
    <source>
        <dbReference type="Pfam" id="PF14748"/>
    </source>
</evidence>
<feature type="binding site" evidence="5">
    <location>
        <position position="59"/>
    </location>
    <ligand>
        <name>NADPH</name>
        <dbReference type="ChEBI" id="CHEBI:57783"/>
    </ligand>
</feature>
<dbReference type="RefSeq" id="WP_108851255.1">
    <property type="nucleotide sequence ID" value="NZ_OMOQ01000001.1"/>
</dbReference>
<organism evidence="8 9">
    <name type="scientific">Albidovulum aquaemixtae</name>
    <dbReference type="NCBI Taxonomy" id="1542388"/>
    <lineage>
        <taxon>Bacteria</taxon>
        <taxon>Pseudomonadati</taxon>
        <taxon>Pseudomonadota</taxon>
        <taxon>Alphaproteobacteria</taxon>
        <taxon>Rhodobacterales</taxon>
        <taxon>Paracoccaceae</taxon>
        <taxon>Albidovulum</taxon>
    </lineage>
</organism>
<evidence type="ECO:0000256" key="5">
    <source>
        <dbReference type="PIRSR" id="PIRSR000193-1"/>
    </source>
</evidence>
<comment type="subcellular location">
    <subcellularLocation>
        <location evidence="4">Cytoplasm</location>
    </subcellularLocation>
</comment>
<dbReference type="Proteomes" id="UP000244924">
    <property type="component" value="Unassembled WGS sequence"/>
</dbReference>
<evidence type="ECO:0000256" key="2">
    <source>
        <dbReference type="ARBA" id="ARBA00022857"/>
    </source>
</evidence>
<dbReference type="GO" id="GO:0004735">
    <property type="term" value="F:pyrroline-5-carboxylate reductase activity"/>
    <property type="evidence" value="ECO:0007669"/>
    <property type="project" value="UniProtKB-UniRule"/>
</dbReference>
<evidence type="ECO:0000256" key="4">
    <source>
        <dbReference type="HAMAP-Rule" id="MF_01925"/>
    </source>
</evidence>
<evidence type="ECO:0000313" key="9">
    <source>
        <dbReference type="Proteomes" id="UP000244924"/>
    </source>
</evidence>
<dbReference type="PANTHER" id="PTHR11645:SF0">
    <property type="entry name" value="PYRROLINE-5-CARBOXYLATE REDUCTASE 3"/>
    <property type="match status" value="1"/>
</dbReference>
<comment type="catalytic activity">
    <reaction evidence="4">
        <text>L-proline + NAD(+) = (S)-1-pyrroline-5-carboxylate + NADH + 2 H(+)</text>
        <dbReference type="Rhea" id="RHEA:14105"/>
        <dbReference type="ChEBI" id="CHEBI:15378"/>
        <dbReference type="ChEBI" id="CHEBI:17388"/>
        <dbReference type="ChEBI" id="CHEBI:57540"/>
        <dbReference type="ChEBI" id="CHEBI:57945"/>
        <dbReference type="ChEBI" id="CHEBI:60039"/>
        <dbReference type="EC" id="1.5.1.2"/>
    </reaction>
</comment>
<comment type="function">
    <text evidence="4">Catalyzes the reduction of 1-pyrroline-5-carboxylate (PCA) to L-proline.</text>
</comment>
<evidence type="ECO:0000256" key="1">
    <source>
        <dbReference type="ARBA" id="ARBA00005525"/>
    </source>
</evidence>
<gene>
    <name evidence="8" type="primary">proC_1</name>
    <name evidence="4" type="synonym">proC</name>
    <name evidence="8" type="ORF">DEA8626_00252</name>
</gene>
<dbReference type="InterPro" id="IPR036291">
    <property type="entry name" value="NAD(P)-bd_dom_sf"/>
</dbReference>
<feature type="binding site" evidence="5">
    <location>
        <begin position="10"/>
        <end position="16"/>
    </location>
    <ligand>
        <name>NADP(+)</name>
        <dbReference type="ChEBI" id="CHEBI:58349"/>
    </ligand>
</feature>
<dbReference type="GO" id="GO:0005737">
    <property type="term" value="C:cytoplasm"/>
    <property type="evidence" value="ECO:0007669"/>
    <property type="project" value="UniProtKB-SubCell"/>
</dbReference>
<comment type="catalytic activity">
    <reaction evidence="4">
        <text>L-proline + NADP(+) = (S)-1-pyrroline-5-carboxylate + NADPH + 2 H(+)</text>
        <dbReference type="Rhea" id="RHEA:14109"/>
        <dbReference type="ChEBI" id="CHEBI:15378"/>
        <dbReference type="ChEBI" id="CHEBI:17388"/>
        <dbReference type="ChEBI" id="CHEBI:57783"/>
        <dbReference type="ChEBI" id="CHEBI:58349"/>
        <dbReference type="ChEBI" id="CHEBI:60039"/>
        <dbReference type="EC" id="1.5.1.2"/>
    </reaction>
</comment>
<evidence type="ECO:0000256" key="3">
    <source>
        <dbReference type="ARBA" id="ARBA00023002"/>
    </source>
</evidence>
<dbReference type="GO" id="GO:0055129">
    <property type="term" value="P:L-proline biosynthetic process"/>
    <property type="evidence" value="ECO:0007669"/>
    <property type="project" value="UniProtKB-UniRule"/>
</dbReference>
<comment type="pathway">
    <text evidence="4">Amino-acid biosynthesis; L-proline biosynthesis; L-proline from L-glutamate 5-semialdehyde: step 1/1.</text>
</comment>
<evidence type="ECO:0000313" key="8">
    <source>
        <dbReference type="EMBL" id="SPH16741.1"/>
    </source>
</evidence>
<keyword evidence="3 4" id="KW-0560">Oxidoreductase</keyword>
<dbReference type="AlphaFoldDB" id="A0A2R8B298"/>
<comment type="similarity">
    <text evidence="1 4">Belongs to the pyrroline-5-carboxylate reductase family.</text>
</comment>
<dbReference type="InterPro" id="IPR008927">
    <property type="entry name" value="6-PGluconate_DH-like_C_sf"/>
</dbReference>